<dbReference type="OrthoDB" id="949196at2"/>
<dbReference type="Proteomes" id="UP000304900">
    <property type="component" value="Unassembled WGS sequence"/>
</dbReference>
<name>A0A4U6D270_9BACT</name>
<organism evidence="1 2">
    <name type="scientific">Dyadobacter frigoris</name>
    <dbReference type="NCBI Taxonomy" id="2576211"/>
    <lineage>
        <taxon>Bacteria</taxon>
        <taxon>Pseudomonadati</taxon>
        <taxon>Bacteroidota</taxon>
        <taxon>Cytophagia</taxon>
        <taxon>Cytophagales</taxon>
        <taxon>Spirosomataceae</taxon>
        <taxon>Dyadobacter</taxon>
    </lineage>
</organism>
<evidence type="ECO:0000313" key="2">
    <source>
        <dbReference type="Proteomes" id="UP000304900"/>
    </source>
</evidence>
<reference evidence="1 2" key="1">
    <citation type="submission" date="2019-05" db="EMBL/GenBank/DDBJ databases">
        <title>Dyadobacter AR-3-8 sp. nov., isolated from arctic soil.</title>
        <authorList>
            <person name="Chaudhary D.K."/>
        </authorList>
    </citation>
    <scope>NUCLEOTIDE SEQUENCE [LARGE SCALE GENOMIC DNA]</scope>
    <source>
        <strain evidence="1 2">AR-3-8</strain>
    </source>
</reference>
<dbReference type="AlphaFoldDB" id="A0A4U6D270"/>
<protein>
    <recommendedName>
        <fullName evidence="3">DUF3108 domain-containing protein</fullName>
    </recommendedName>
</protein>
<accession>A0A4U6D270</accession>
<dbReference type="Pfam" id="PF19630">
    <property type="entry name" value="DUF6134"/>
    <property type="match status" value="1"/>
</dbReference>
<dbReference type="InterPro" id="IPR045767">
    <property type="entry name" value="DUF6134"/>
</dbReference>
<keyword evidence="2" id="KW-1185">Reference proteome</keyword>
<proteinExistence type="predicted"/>
<evidence type="ECO:0008006" key="3">
    <source>
        <dbReference type="Google" id="ProtNLM"/>
    </source>
</evidence>
<sequence>MKVTFIFLLFCITVSAAKSQVRPDTLHYDVVLSGVNVGKMLAICEDAQDGKTQYTLISDVNVNLLFFKVKVYYIVKSLYENDVLQSATVDTKTNKGVFQSRISKEKDLYVIKAHQYRHDLESTLPAPIDYTVAKAFFNEPTRQDQVFGEYLGDYLRITPQSQGVYIFERQKQHDQYTYKAGRLNQVEKKFKFMNYVIKRVD</sequence>
<dbReference type="RefSeq" id="WP_137342147.1">
    <property type="nucleotide sequence ID" value="NZ_BSQH01000036.1"/>
</dbReference>
<dbReference type="EMBL" id="SZVO01000010">
    <property type="protein sequence ID" value="TKT90385.1"/>
    <property type="molecule type" value="Genomic_DNA"/>
</dbReference>
<comment type="caution">
    <text evidence="1">The sequence shown here is derived from an EMBL/GenBank/DDBJ whole genome shotgun (WGS) entry which is preliminary data.</text>
</comment>
<gene>
    <name evidence="1" type="ORF">FDK13_21890</name>
</gene>
<evidence type="ECO:0000313" key="1">
    <source>
        <dbReference type="EMBL" id="TKT90385.1"/>
    </source>
</evidence>